<evidence type="ECO:0000256" key="6">
    <source>
        <dbReference type="ARBA" id="ARBA00023136"/>
    </source>
</evidence>
<evidence type="ECO:0000256" key="7">
    <source>
        <dbReference type="SAM" id="MobiDB-lite"/>
    </source>
</evidence>
<dbReference type="SUPFAM" id="SSF103481">
    <property type="entry name" value="Multidrug resistance efflux transporter EmrE"/>
    <property type="match status" value="2"/>
</dbReference>
<comment type="subcellular location">
    <subcellularLocation>
        <location evidence="1">Cell membrane</location>
        <topology evidence="1">Multi-pass membrane protein</topology>
    </subcellularLocation>
</comment>
<dbReference type="InterPro" id="IPR037185">
    <property type="entry name" value="EmrE-like"/>
</dbReference>
<reference evidence="10 11" key="1">
    <citation type="submission" date="2019-07" db="EMBL/GenBank/DDBJ databases">
        <title>Tomitella cavernea sp. nov., an actinomycete isolated from soil.</title>
        <authorList>
            <person name="Cheng J."/>
        </authorList>
    </citation>
    <scope>NUCLEOTIDE SEQUENCE [LARGE SCALE GENOMIC DNA]</scope>
    <source>
        <strain evidence="10 11">HY188</strain>
    </source>
</reference>
<proteinExistence type="inferred from homology"/>
<dbReference type="EMBL" id="CP041765">
    <property type="protein sequence ID" value="QDQ98540.1"/>
    <property type="molecule type" value="Genomic_DNA"/>
</dbReference>
<keyword evidence="3" id="KW-1003">Cell membrane</keyword>
<evidence type="ECO:0000256" key="8">
    <source>
        <dbReference type="SAM" id="Phobius"/>
    </source>
</evidence>
<gene>
    <name evidence="10" type="ORF">FO059_15955</name>
</gene>
<evidence type="ECO:0000313" key="11">
    <source>
        <dbReference type="Proteomes" id="UP000317344"/>
    </source>
</evidence>
<dbReference type="PANTHER" id="PTHR42920">
    <property type="entry name" value="OS03G0707200 PROTEIN-RELATED"/>
    <property type="match status" value="1"/>
</dbReference>
<evidence type="ECO:0000259" key="9">
    <source>
        <dbReference type="Pfam" id="PF00892"/>
    </source>
</evidence>
<dbReference type="Pfam" id="PF00892">
    <property type="entry name" value="EamA"/>
    <property type="match status" value="2"/>
</dbReference>
<dbReference type="RefSeq" id="WP_143909945.1">
    <property type="nucleotide sequence ID" value="NZ_CP041765.1"/>
</dbReference>
<dbReference type="AlphaFoldDB" id="A0A516X666"/>
<feature type="region of interest" description="Disordered" evidence="7">
    <location>
        <begin position="1"/>
        <end position="29"/>
    </location>
</feature>
<name>A0A516X666_9ACTN</name>
<evidence type="ECO:0000256" key="4">
    <source>
        <dbReference type="ARBA" id="ARBA00022692"/>
    </source>
</evidence>
<keyword evidence="6 8" id="KW-0472">Membrane</keyword>
<comment type="similarity">
    <text evidence="2">Belongs to the EamA transporter family.</text>
</comment>
<feature type="transmembrane region" description="Helical" evidence="8">
    <location>
        <begin position="94"/>
        <end position="112"/>
    </location>
</feature>
<evidence type="ECO:0000256" key="5">
    <source>
        <dbReference type="ARBA" id="ARBA00022989"/>
    </source>
</evidence>
<dbReference type="GO" id="GO:0005886">
    <property type="term" value="C:plasma membrane"/>
    <property type="evidence" value="ECO:0007669"/>
    <property type="project" value="UniProtKB-SubCell"/>
</dbReference>
<evidence type="ECO:0000256" key="2">
    <source>
        <dbReference type="ARBA" id="ARBA00007362"/>
    </source>
</evidence>
<keyword evidence="4 8" id="KW-0812">Transmembrane</keyword>
<dbReference type="InterPro" id="IPR000620">
    <property type="entry name" value="EamA_dom"/>
</dbReference>
<evidence type="ECO:0000256" key="1">
    <source>
        <dbReference type="ARBA" id="ARBA00004651"/>
    </source>
</evidence>
<feature type="domain" description="EamA" evidence="9">
    <location>
        <begin position="38"/>
        <end position="165"/>
    </location>
</feature>
<dbReference type="OrthoDB" id="5315632at2"/>
<accession>A0A516X666</accession>
<dbReference type="KEGG" id="toy:FO059_15955"/>
<reference evidence="10 11" key="2">
    <citation type="submission" date="2019-07" db="EMBL/GenBank/DDBJ databases">
        <authorList>
            <person name="Huang Y."/>
        </authorList>
    </citation>
    <scope>NUCLEOTIDE SEQUENCE [LARGE SCALE GENOMIC DNA]</scope>
    <source>
        <strain evidence="10 11">HY188</strain>
    </source>
</reference>
<feature type="domain" description="EamA" evidence="9">
    <location>
        <begin position="182"/>
        <end position="317"/>
    </location>
</feature>
<dbReference type="InterPro" id="IPR051258">
    <property type="entry name" value="Diverse_Substrate_Transporter"/>
</dbReference>
<dbReference type="PANTHER" id="PTHR42920:SF5">
    <property type="entry name" value="EAMA DOMAIN-CONTAINING PROTEIN"/>
    <property type="match status" value="1"/>
</dbReference>
<keyword evidence="11" id="KW-1185">Reference proteome</keyword>
<feature type="transmembrane region" description="Helical" evidence="8">
    <location>
        <begin position="275"/>
        <end position="294"/>
    </location>
</feature>
<feature type="transmembrane region" description="Helical" evidence="8">
    <location>
        <begin position="181"/>
        <end position="203"/>
    </location>
</feature>
<feature type="transmembrane region" description="Helical" evidence="8">
    <location>
        <begin position="215"/>
        <end position="236"/>
    </location>
</feature>
<feature type="transmembrane region" description="Helical" evidence="8">
    <location>
        <begin position="118"/>
        <end position="143"/>
    </location>
</feature>
<protein>
    <submittedName>
        <fullName evidence="10">DMT family transporter</fullName>
    </submittedName>
</protein>
<feature type="transmembrane region" description="Helical" evidence="8">
    <location>
        <begin position="63"/>
        <end position="82"/>
    </location>
</feature>
<feature type="transmembrane region" description="Helical" evidence="8">
    <location>
        <begin position="150"/>
        <end position="169"/>
    </location>
</feature>
<sequence>MAFRSPSRTLAPGAPSTSAALAPATGTPASRPGFDPRLVAAAGAASISLTAVFTKLVDASTATVVFYRCLLAVLPLAFLAYAEIRRNGAPSRRTVALHALGGVFLGLDFALWTQSIAMIGAGIATILNNVQVLVVPLLAWAFFRDKIPMRFVLSVPVMFLGIALAGGVLGGDSAAGSDPLAGTALGLLSGVAFAGYIIIIGRTGKSSGGGPNSQVLVATVTAGIVGTASGTAWGGIDLTPGWGAIGWLAALALVGQILGWVLLGASLPKLPSQVGASILLLQPALAVVFAMAILGERPTHAQLLGCVVVIAAVAVVAFEPRRTAARDADSGPTPVDLEPTRWRRLRGRRASGIRPVEIIESDSAAPVDSR</sequence>
<dbReference type="Proteomes" id="UP000317344">
    <property type="component" value="Chromosome"/>
</dbReference>
<feature type="compositionally biased region" description="Low complexity" evidence="7">
    <location>
        <begin position="9"/>
        <end position="29"/>
    </location>
</feature>
<evidence type="ECO:0000313" key="10">
    <source>
        <dbReference type="EMBL" id="QDQ98540.1"/>
    </source>
</evidence>
<feature type="transmembrane region" description="Helical" evidence="8">
    <location>
        <begin position="300"/>
        <end position="318"/>
    </location>
</feature>
<keyword evidence="5 8" id="KW-1133">Transmembrane helix</keyword>
<feature type="transmembrane region" description="Helical" evidence="8">
    <location>
        <begin position="242"/>
        <end position="263"/>
    </location>
</feature>
<evidence type="ECO:0000256" key="3">
    <source>
        <dbReference type="ARBA" id="ARBA00022475"/>
    </source>
</evidence>
<organism evidence="10 11">
    <name type="scientific">Tomitella fengzijianii</name>
    <dbReference type="NCBI Taxonomy" id="2597660"/>
    <lineage>
        <taxon>Bacteria</taxon>
        <taxon>Bacillati</taxon>
        <taxon>Actinomycetota</taxon>
        <taxon>Actinomycetes</taxon>
        <taxon>Mycobacteriales</taxon>
        <taxon>Tomitella</taxon>
    </lineage>
</organism>